<sequence length="56" mass="6097">DKNIPAADADLGVVPPPSSHTTTGATSTVTPSFWDPMFNPLEFIERQLYMVGDTFL</sequence>
<dbReference type="AlphaFoldDB" id="A0A392UXL6"/>
<evidence type="ECO:0000256" key="1">
    <source>
        <dbReference type="SAM" id="MobiDB-lite"/>
    </source>
</evidence>
<name>A0A392UXL6_9FABA</name>
<proteinExistence type="predicted"/>
<evidence type="ECO:0000313" key="2">
    <source>
        <dbReference type="EMBL" id="MCI80738.1"/>
    </source>
</evidence>
<reference evidence="2 3" key="1">
    <citation type="journal article" date="2018" name="Front. Plant Sci.">
        <title>Red Clover (Trifolium pratense) and Zigzag Clover (T. medium) - A Picture of Genomic Similarities and Differences.</title>
        <authorList>
            <person name="Dluhosova J."/>
            <person name="Istvanek J."/>
            <person name="Nedelnik J."/>
            <person name="Repkova J."/>
        </authorList>
    </citation>
    <scope>NUCLEOTIDE SEQUENCE [LARGE SCALE GENOMIC DNA]</scope>
    <source>
        <strain evidence="3">cv. 10/8</strain>
        <tissue evidence="2">Leaf</tissue>
    </source>
</reference>
<organism evidence="2 3">
    <name type="scientific">Trifolium medium</name>
    <dbReference type="NCBI Taxonomy" id="97028"/>
    <lineage>
        <taxon>Eukaryota</taxon>
        <taxon>Viridiplantae</taxon>
        <taxon>Streptophyta</taxon>
        <taxon>Embryophyta</taxon>
        <taxon>Tracheophyta</taxon>
        <taxon>Spermatophyta</taxon>
        <taxon>Magnoliopsida</taxon>
        <taxon>eudicotyledons</taxon>
        <taxon>Gunneridae</taxon>
        <taxon>Pentapetalae</taxon>
        <taxon>rosids</taxon>
        <taxon>fabids</taxon>
        <taxon>Fabales</taxon>
        <taxon>Fabaceae</taxon>
        <taxon>Papilionoideae</taxon>
        <taxon>50 kb inversion clade</taxon>
        <taxon>NPAAA clade</taxon>
        <taxon>Hologalegina</taxon>
        <taxon>IRL clade</taxon>
        <taxon>Trifolieae</taxon>
        <taxon>Trifolium</taxon>
    </lineage>
</organism>
<keyword evidence="3" id="KW-1185">Reference proteome</keyword>
<accession>A0A392UXL6</accession>
<dbReference type="Proteomes" id="UP000265520">
    <property type="component" value="Unassembled WGS sequence"/>
</dbReference>
<comment type="caution">
    <text evidence="2">The sequence shown here is derived from an EMBL/GenBank/DDBJ whole genome shotgun (WGS) entry which is preliminary data.</text>
</comment>
<protein>
    <submittedName>
        <fullName evidence="2">Uncharacterized protein</fullName>
    </submittedName>
</protein>
<feature type="region of interest" description="Disordered" evidence="1">
    <location>
        <begin position="1"/>
        <end position="29"/>
    </location>
</feature>
<dbReference type="EMBL" id="LXQA011002153">
    <property type="protein sequence ID" value="MCI80738.1"/>
    <property type="molecule type" value="Genomic_DNA"/>
</dbReference>
<feature type="compositionally biased region" description="Low complexity" evidence="1">
    <location>
        <begin position="19"/>
        <end position="29"/>
    </location>
</feature>
<evidence type="ECO:0000313" key="3">
    <source>
        <dbReference type="Proteomes" id="UP000265520"/>
    </source>
</evidence>
<feature type="non-terminal residue" evidence="2">
    <location>
        <position position="1"/>
    </location>
</feature>